<feature type="coiled-coil region" evidence="1">
    <location>
        <begin position="486"/>
        <end position="513"/>
    </location>
</feature>
<evidence type="ECO:0000256" key="1">
    <source>
        <dbReference type="SAM" id="Coils"/>
    </source>
</evidence>
<feature type="compositionally biased region" description="Basic and acidic residues" evidence="2">
    <location>
        <begin position="359"/>
        <end position="371"/>
    </location>
</feature>
<feature type="compositionally biased region" description="Polar residues" evidence="2">
    <location>
        <begin position="323"/>
        <end position="337"/>
    </location>
</feature>
<feature type="region of interest" description="Disordered" evidence="2">
    <location>
        <begin position="112"/>
        <end position="140"/>
    </location>
</feature>
<feature type="region of interest" description="Disordered" evidence="2">
    <location>
        <begin position="1"/>
        <end position="72"/>
    </location>
</feature>
<accession>A0A9P4JUL1</accession>
<dbReference type="OrthoDB" id="5430111at2759"/>
<evidence type="ECO:0000313" key="3">
    <source>
        <dbReference type="EMBL" id="KAF2204674.1"/>
    </source>
</evidence>
<dbReference type="EMBL" id="ML993871">
    <property type="protein sequence ID" value="KAF2204674.1"/>
    <property type="molecule type" value="Genomic_DNA"/>
</dbReference>
<feature type="region of interest" description="Disordered" evidence="2">
    <location>
        <begin position="259"/>
        <end position="279"/>
    </location>
</feature>
<sequence>MARNSTFTIYVDEPEGGPSTEQQQTPQTSAFSMQIETPMKTMGDWAESRKRKRPSVSFRRDAQDILDGSLDDELPGVHMEEAREVYRLRRDAQNILEDSVDDALPYAHGQQTDGVEAYGTPPASSPRQSPYVTRAQARRSRPDGLCYDQKYHPIDEYIRPKRAAKIKSRYNGGDFHTSEAFSAFRGLFGANVTDADAEVEEDINTDDKEPTMASLTSTKAVRRSARQVNRHVLYIVNMHPQDEELKEWEKPNKKIRFTRDRHIEQRDQEETIQQHDREENIVQHNRKENMEHNYAGDHSHPRGGQPSSFRSGYRPSRHMAESEPSTPQSRNRPSGGTVTEFGIFDFQMTPTSIRLLSPKKTEEPKKKPTKENKKKRNPLEFDIFEESQHLQLTRMADQPHSLDYLRDEDPKENEPIVFEPAVWSPVNRDFSPTPRRARHSGPGYDDQRDTRFESDSLIGSMEEQDGFVGRGTDYEEAYEYGEEYMYQEEDDQVQFLDEELEALRRSEEHVLAEIV</sequence>
<feature type="compositionally biased region" description="Low complexity" evidence="2">
    <location>
        <begin position="18"/>
        <end position="29"/>
    </location>
</feature>
<name>A0A9P4JUL1_9PLEO</name>
<organism evidence="3 4">
    <name type="scientific">Delitschia confertaspora ATCC 74209</name>
    <dbReference type="NCBI Taxonomy" id="1513339"/>
    <lineage>
        <taxon>Eukaryota</taxon>
        <taxon>Fungi</taxon>
        <taxon>Dikarya</taxon>
        <taxon>Ascomycota</taxon>
        <taxon>Pezizomycotina</taxon>
        <taxon>Dothideomycetes</taxon>
        <taxon>Pleosporomycetidae</taxon>
        <taxon>Pleosporales</taxon>
        <taxon>Delitschiaceae</taxon>
        <taxon>Delitschia</taxon>
    </lineage>
</organism>
<dbReference type="AlphaFoldDB" id="A0A9P4JUL1"/>
<keyword evidence="1" id="KW-0175">Coiled coil</keyword>
<protein>
    <submittedName>
        <fullName evidence="3">Uncharacterized protein</fullName>
    </submittedName>
</protein>
<proteinExistence type="predicted"/>
<comment type="caution">
    <text evidence="3">The sequence shown here is derived from an EMBL/GenBank/DDBJ whole genome shotgun (WGS) entry which is preliminary data.</text>
</comment>
<keyword evidence="4" id="KW-1185">Reference proteome</keyword>
<feature type="region of interest" description="Disordered" evidence="2">
    <location>
        <begin position="428"/>
        <end position="471"/>
    </location>
</feature>
<feature type="compositionally biased region" description="Basic and acidic residues" evidence="2">
    <location>
        <begin position="445"/>
        <end position="454"/>
    </location>
</feature>
<feature type="region of interest" description="Disordered" evidence="2">
    <location>
        <begin position="292"/>
        <end position="380"/>
    </location>
</feature>
<evidence type="ECO:0000256" key="2">
    <source>
        <dbReference type="SAM" id="MobiDB-lite"/>
    </source>
</evidence>
<gene>
    <name evidence="3" type="ORF">GQ43DRAFT_136253</name>
</gene>
<evidence type="ECO:0000313" key="4">
    <source>
        <dbReference type="Proteomes" id="UP000799536"/>
    </source>
</evidence>
<reference evidence="3" key="1">
    <citation type="journal article" date="2020" name="Stud. Mycol.">
        <title>101 Dothideomycetes genomes: a test case for predicting lifestyles and emergence of pathogens.</title>
        <authorList>
            <person name="Haridas S."/>
            <person name="Albert R."/>
            <person name="Binder M."/>
            <person name="Bloem J."/>
            <person name="Labutti K."/>
            <person name="Salamov A."/>
            <person name="Andreopoulos B."/>
            <person name="Baker S."/>
            <person name="Barry K."/>
            <person name="Bills G."/>
            <person name="Bluhm B."/>
            <person name="Cannon C."/>
            <person name="Castanera R."/>
            <person name="Culley D."/>
            <person name="Daum C."/>
            <person name="Ezra D."/>
            <person name="Gonzalez J."/>
            <person name="Henrissat B."/>
            <person name="Kuo A."/>
            <person name="Liang C."/>
            <person name="Lipzen A."/>
            <person name="Lutzoni F."/>
            <person name="Magnuson J."/>
            <person name="Mondo S."/>
            <person name="Nolan M."/>
            <person name="Ohm R."/>
            <person name="Pangilinan J."/>
            <person name="Park H.-J."/>
            <person name="Ramirez L."/>
            <person name="Alfaro M."/>
            <person name="Sun H."/>
            <person name="Tritt A."/>
            <person name="Yoshinaga Y."/>
            <person name="Zwiers L.-H."/>
            <person name="Turgeon B."/>
            <person name="Goodwin S."/>
            <person name="Spatafora J."/>
            <person name="Crous P."/>
            <person name="Grigoriev I."/>
        </authorList>
    </citation>
    <scope>NUCLEOTIDE SEQUENCE</scope>
    <source>
        <strain evidence="3">ATCC 74209</strain>
    </source>
</reference>
<dbReference type="Proteomes" id="UP000799536">
    <property type="component" value="Unassembled WGS sequence"/>
</dbReference>